<dbReference type="Gene3D" id="3.30.950.30">
    <property type="entry name" value="Schlafen, AAA domain"/>
    <property type="match status" value="1"/>
</dbReference>
<dbReference type="Proteomes" id="UP001060919">
    <property type="component" value="Chromosome"/>
</dbReference>
<dbReference type="EMBL" id="AP026867">
    <property type="protein sequence ID" value="BDS10116.1"/>
    <property type="molecule type" value="Genomic_DNA"/>
</dbReference>
<proteinExistence type="predicted"/>
<evidence type="ECO:0000313" key="3">
    <source>
        <dbReference type="Proteomes" id="UP001060919"/>
    </source>
</evidence>
<keyword evidence="2" id="KW-0067">ATP-binding</keyword>
<protein>
    <submittedName>
        <fullName evidence="2">ATP-binding protein</fullName>
    </submittedName>
</protein>
<feature type="domain" description="Schlafen AlbA-2" evidence="1">
    <location>
        <begin position="30"/>
        <end position="161"/>
    </location>
</feature>
<organism evidence="2 3">
    <name type="scientific">Aureispira anguillae</name>
    <dbReference type="NCBI Taxonomy" id="2864201"/>
    <lineage>
        <taxon>Bacteria</taxon>
        <taxon>Pseudomonadati</taxon>
        <taxon>Bacteroidota</taxon>
        <taxon>Saprospiria</taxon>
        <taxon>Saprospirales</taxon>
        <taxon>Saprospiraceae</taxon>
        <taxon>Aureispira</taxon>
    </lineage>
</organism>
<evidence type="ECO:0000259" key="1">
    <source>
        <dbReference type="Pfam" id="PF04326"/>
    </source>
</evidence>
<dbReference type="RefSeq" id="WP_264791452.1">
    <property type="nucleotide sequence ID" value="NZ_AP026867.1"/>
</dbReference>
<dbReference type="AlphaFoldDB" id="A0A916DPF6"/>
<dbReference type="KEGG" id="aup:AsAng_0008230"/>
<dbReference type="InterPro" id="IPR038461">
    <property type="entry name" value="Schlafen_AlbA_2_dom_sf"/>
</dbReference>
<name>A0A916DPF6_9BACT</name>
<keyword evidence="2" id="KW-0547">Nucleotide-binding</keyword>
<gene>
    <name evidence="2" type="ORF">AsAng_0008230</name>
</gene>
<accession>A0A916DPF6</accession>
<evidence type="ECO:0000313" key="2">
    <source>
        <dbReference type="EMBL" id="BDS10116.1"/>
    </source>
</evidence>
<dbReference type="Pfam" id="PF04326">
    <property type="entry name" value="SLFN_AlbA_2"/>
    <property type="match status" value="1"/>
</dbReference>
<sequence>MEFAKKILGKNLVELTKNDIEQFFVTEQEESDIVEYKSYFARGINDHKKKEEGILKTICAFLNSNGGLLVWGAPKGEYDNSKKTKVFKGELDPVDKLISKDSFISKITNRIIPLAAQIRMHTIDAGNNKYVYVFEVEESFTKPHQFNSIYYMRLDGQTNKAPHHYVEALFKQKKYPNLGGYIDFHSITLSSPSGFSSSRHSAILNINVAIFNHSSLLNEENVNVSLFINNGKFSESIRAPHLYQNKGIDYQYNGSLANRNNITDILYFNRPAFFSEKILLYTEPLMIQNFKMELILSFGGKKSPLKESKYYIDLRNFTPDNIKDIIDNKSENILVHESSKELGSERDKVNSFFETLR</sequence>
<dbReference type="InterPro" id="IPR007421">
    <property type="entry name" value="Schlafen_AlbA_2_dom"/>
</dbReference>
<dbReference type="GO" id="GO:0005524">
    <property type="term" value="F:ATP binding"/>
    <property type="evidence" value="ECO:0007669"/>
    <property type="project" value="UniProtKB-KW"/>
</dbReference>
<keyword evidence="3" id="KW-1185">Reference proteome</keyword>
<reference evidence="2" key="1">
    <citation type="submission" date="2022-09" db="EMBL/GenBank/DDBJ databases">
        <title>Aureispira anguillicida sp. nov., isolated from Leptocephalus of Japanese eel Anguilla japonica.</title>
        <authorList>
            <person name="Yuasa K."/>
            <person name="Mekata T."/>
            <person name="Ikunari K."/>
        </authorList>
    </citation>
    <scope>NUCLEOTIDE SEQUENCE</scope>
    <source>
        <strain evidence="2">EL160426</strain>
    </source>
</reference>